<comment type="catalytic activity">
    <reaction evidence="1">
        <text>ATP + protein L-histidine = ADP + protein N-phospho-L-histidine.</text>
        <dbReference type="EC" id="2.7.13.3"/>
    </reaction>
</comment>
<dbReference type="PROSITE" id="PS50109">
    <property type="entry name" value="HIS_KIN"/>
    <property type="match status" value="1"/>
</dbReference>
<dbReference type="PANTHER" id="PTHR45453:SF1">
    <property type="entry name" value="PHOSPHATE REGULON SENSOR PROTEIN PHOR"/>
    <property type="match status" value="1"/>
</dbReference>
<evidence type="ECO:0000313" key="9">
    <source>
        <dbReference type="EMBL" id="MDJ1497398.1"/>
    </source>
</evidence>
<dbReference type="Proteomes" id="UP001228581">
    <property type="component" value="Unassembled WGS sequence"/>
</dbReference>
<evidence type="ECO:0000256" key="6">
    <source>
        <dbReference type="ARBA" id="ARBA00023012"/>
    </source>
</evidence>
<feature type="transmembrane region" description="Helical" evidence="7">
    <location>
        <begin position="34"/>
        <end position="59"/>
    </location>
</feature>
<dbReference type="SMART" id="SM00388">
    <property type="entry name" value="HisKA"/>
    <property type="match status" value="1"/>
</dbReference>
<keyword evidence="9" id="KW-0067">ATP-binding</keyword>
<evidence type="ECO:0000256" key="7">
    <source>
        <dbReference type="SAM" id="Phobius"/>
    </source>
</evidence>
<name>A0ABT7CUF2_9BACT</name>
<evidence type="ECO:0000259" key="8">
    <source>
        <dbReference type="PROSITE" id="PS50109"/>
    </source>
</evidence>
<reference evidence="9 10" key="1">
    <citation type="submission" date="2023-05" db="EMBL/GenBank/DDBJ databases">
        <authorList>
            <person name="Zhang X."/>
        </authorList>
    </citation>
    <scope>NUCLEOTIDE SEQUENCE [LARGE SCALE GENOMIC DNA]</scope>
    <source>
        <strain evidence="9 10">DM2B3-1</strain>
    </source>
</reference>
<protein>
    <recommendedName>
        <fullName evidence="2">histidine kinase</fullName>
        <ecNumber evidence="2">2.7.13.3</ecNumber>
    </recommendedName>
</protein>
<gene>
    <name evidence="9" type="ORF">QNI19_30955</name>
</gene>
<comment type="caution">
    <text evidence="9">The sequence shown here is derived from an EMBL/GenBank/DDBJ whole genome shotgun (WGS) entry which is preliminary data.</text>
</comment>
<keyword evidence="7" id="KW-1133">Transmembrane helix</keyword>
<dbReference type="InterPro" id="IPR005467">
    <property type="entry name" value="His_kinase_dom"/>
</dbReference>
<dbReference type="Pfam" id="PF00512">
    <property type="entry name" value="HisKA"/>
    <property type="match status" value="1"/>
</dbReference>
<dbReference type="Gene3D" id="1.10.287.130">
    <property type="match status" value="1"/>
</dbReference>
<dbReference type="CDD" id="cd00075">
    <property type="entry name" value="HATPase"/>
    <property type="match status" value="1"/>
</dbReference>
<dbReference type="PROSITE" id="PS51257">
    <property type="entry name" value="PROKAR_LIPOPROTEIN"/>
    <property type="match status" value="1"/>
</dbReference>
<accession>A0ABT7CUF2</accession>
<dbReference type="SUPFAM" id="SSF55874">
    <property type="entry name" value="ATPase domain of HSP90 chaperone/DNA topoisomerase II/histidine kinase"/>
    <property type="match status" value="1"/>
</dbReference>
<dbReference type="SMART" id="SM00387">
    <property type="entry name" value="HATPase_c"/>
    <property type="match status" value="1"/>
</dbReference>
<keyword evidence="10" id="KW-1185">Reference proteome</keyword>
<dbReference type="EMBL" id="JASJOT010000032">
    <property type="protein sequence ID" value="MDJ1497398.1"/>
    <property type="molecule type" value="Genomic_DNA"/>
</dbReference>
<dbReference type="InterPro" id="IPR003594">
    <property type="entry name" value="HATPase_dom"/>
</dbReference>
<dbReference type="SUPFAM" id="SSF47384">
    <property type="entry name" value="Homodimeric domain of signal transducing histidine kinase"/>
    <property type="match status" value="1"/>
</dbReference>
<sequence length="346" mass="39615">MLFGSKGVSLLAALLIACITTVFLAFIDNVSERALVVTFSLSFLSSFLFIYVALEFLVFRELNMIYTMLDKIKQKDFKVPKKRIFRDANPVKRLNEEIYTYATRKQQEIDELKRMEEYRREFVANISHELKTPIFAAQGFIHTLLDGAIEDEKVRDKFLEKSARSLDNLNILVQDLLTLSRMESGEIKMQFSHFDLYQLTSDIFEQLEETAIAKNIKLKFDKHQIPKMIAYADKNRISQVMTNLIDNAIKYGNEAGKVVVEIESEKDQLVVSVRDDGPGIEPEHLKRIFERFYRVEKSRSKDSGGTGLGLAITKHIVEAHGSKITVTSKPGKGTQFRFKLPKGKGE</sequence>
<dbReference type="InterPro" id="IPR036097">
    <property type="entry name" value="HisK_dim/P_sf"/>
</dbReference>
<keyword evidence="6" id="KW-0902">Two-component regulatory system</keyword>
<keyword evidence="3" id="KW-0597">Phosphoprotein</keyword>
<evidence type="ECO:0000256" key="1">
    <source>
        <dbReference type="ARBA" id="ARBA00000085"/>
    </source>
</evidence>
<evidence type="ECO:0000256" key="5">
    <source>
        <dbReference type="ARBA" id="ARBA00022777"/>
    </source>
</evidence>
<evidence type="ECO:0000256" key="4">
    <source>
        <dbReference type="ARBA" id="ARBA00022679"/>
    </source>
</evidence>
<dbReference type="PANTHER" id="PTHR45453">
    <property type="entry name" value="PHOSPHATE REGULON SENSOR PROTEIN PHOR"/>
    <property type="match status" value="1"/>
</dbReference>
<dbReference type="InterPro" id="IPR003661">
    <property type="entry name" value="HisK_dim/P_dom"/>
</dbReference>
<dbReference type="RefSeq" id="WP_314002947.1">
    <property type="nucleotide sequence ID" value="NZ_JASJOT010000032.1"/>
</dbReference>
<dbReference type="InterPro" id="IPR036890">
    <property type="entry name" value="HATPase_C_sf"/>
</dbReference>
<keyword evidence="7" id="KW-0812">Transmembrane</keyword>
<dbReference type="InterPro" id="IPR004358">
    <property type="entry name" value="Sig_transdc_His_kin-like_C"/>
</dbReference>
<keyword evidence="4" id="KW-0808">Transferase</keyword>
<organism evidence="9 10">
    <name type="scientific">Xanthocytophaga flava</name>
    <dbReference type="NCBI Taxonomy" id="3048013"/>
    <lineage>
        <taxon>Bacteria</taxon>
        <taxon>Pseudomonadati</taxon>
        <taxon>Bacteroidota</taxon>
        <taxon>Cytophagia</taxon>
        <taxon>Cytophagales</taxon>
        <taxon>Rhodocytophagaceae</taxon>
        <taxon>Xanthocytophaga</taxon>
    </lineage>
</organism>
<evidence type="ECO:0000313" key="10">
    <source>
        <dbReference type="Proteomes" id="UP001228581"/>
    </source>
</evidence>
<dbReference type="Pfam" id="PF02518">
    <property type="entry name" value="HATPase_c"/>
    <property type="match status" value="1"/>
</dbReference>
<dbReference type="PRINTS" id="PR00344">
    <property type="entry name" value="BCTRLSENSOR"/>
</dbReference>
<keyword evidence="7" id="KW-0472">Membrane</keyword>
<dbReference type="Gene3D" id="3.30.565.10">
    <property type="entry name" value="Histidine kinase-like ATPase, C-terminal domain"/>
    <property type="match status" value="1"/>
</dbReference>
<dbReference type="InterPro" id="IPR050351">
    <property type="entry name" value="BphY/WalK/GraS-like"/>
</dbReference>
<keyword evidence="9" id="KW-0547">Nucleotide-binding</keyword>
<proteinExistence type="predicted"/>
<evidence type="ECO:0000256" key="2">
    <source>
        <dbReference type="ARBA" id="ARBA00012438"/>
    </source>
</evidence>
<dbReference type="EC" id="2.7.13.3" evidence="2"/>
<feature type="domain" description="Histidine kinase" evidence="8">
    <location>
        <begin position="125"/>
        <end position="344"/>
    </location>
</feature>
<dbReference type="GO" id="GO:0005524">
    <property type="term" value="F:ATP binding"/>
    <property type="evidence" value="ECO:0007669"/>
    <property type="project" value="UniProtKB-KW"/>
</dbReference>
<evidence type="ECO:0000256" key="3">
    <source>
        <dbReference type="ARBA" id="ARBA00022553"/>
    </source>
</evidence>
<keyword evidence="5" id="KW-0418">Kinase</keyword>
<dbReference type="CDD" id="cd00082">
    <property type="entry name" value="HisKA"/>
    <property type="match status" value="1"/>
</dbReference>